<evidence type="ECO:0000313" key="3">
    <source>
        <dbReference type="Proteomes" id="UP001162060"/>
    </source>
</evidence>
<dbReference type="AlphaFoldDB" id="A0AAV1UGP9"/>
<sequence>MSSPAYFSTLELSQPPATSTSTSSTTSSTRKHKSHHLLPYSIDTNEELTWAMTGSTLTPPRSRTATRVPLSTTHEVRLLRSQVVEMEEELRRLNEKWTTEVLDPRTLALAQHSAREKHKAKQSEQTHQALQQMLLQQQLVFATLQSAMARAPLHSSGQAIFEALHFNTHLNRNPNEREQVLLAHHQRSIAALPSIVEKLTQMAINKVVASQKEDKQMEQGMPLSQIDVTGCRDSTLISSVFITKIPHTSLEEVYAAVMAYFDGIPTSMKRHFNVNAERVRLNSEDSPVVYRRSTFQGAGLPAIVNNVICSELTSSHGMVHIDAIVDDPLHPVHKSLSSQYGIGALTVTPQQDAVPGQPTSVTLRWVVVYHYNMLPDDLALKKDLEIIRPLLNGDLLTATVCDYIQQHQQQLLGPTN</sequence>
<proteinExistence type="predicted"/>
<reference evidence="2" key="1">
    <citation type="submission" date="2024-01" db="EMBL/GenBank/DDBJ databases">
        <authorList>
            <person name="Webb A."/>
        </authorList>
    </citation>
    <scope>NUCLEOTIDE SEQUENCE</scope>
    <source>
        <strain evidence="2">Pm1</strain>
    </source>
</reference>
<gene>
    <name evidence="2" type="ORF">PM001_LOCUS17942</name>
</gene>
<evidence type="ECO:0000313" key="2">
    <source>
        <dbReference type="EMBL" id="CAK7932792.1"/>
    </source>
</evidence>
<feature type="region of interest" description="Disordered" evidence="1">
    <location>
        <begin position="1"/>
        <end position="39"/>
    </location>
</feature>
<feature type="compositionally biased region" description="Polar residues" evidence="1">
    <location>
        <begin position="1"/>
        <end position="17"/>
    </location>
</feature>
<name>A0AAV1UGP9_9STRA</name>
<organism evidence="2 3">
    <name type="scientific">Peronospora matthiolae</name>
    <dbReference type="NCBI Taxonomy" id="2874970"/>
    <lineage>
        <taxon>Eukaryota</taxon>
        <taxon>Sar</taxon>
        <taxon>Stramenopiles</taxon>
        <taxon>Oomycota</taxon>
        <taxon>Peronosporomycetes</taxon>
        <taxon>Peronosporales</taxon>
        <taxon>Peronosporaceae</taxon>
        <taxon>Peronospora</taxon>
    </lineage>
</organism>
<accession>A0AAV1UGP9</accession>
<comment type="caution">
    <text evidence="2">The sequence shown here is derived from an EMBL/GenBank/DDBJ whole genome shotgun (WGS) entry which is preliminary data.</text>
</comment>
<dbReference type="EMBL" id="CAKLBY020000192">
    <property type="protein sequence ID" value="CAK7932792.1"/>
    <property type="molecule type" value="Genomic_DNA"/>
</dbReference>
<feature type="compositionally biased region" description="Low complexity" evidence="1">
    <location>
        <begin position="18"/>
        <end position="28"/>
    </location>
</feature>
<dbReference type="Proteomes" id="UP001162060">
    <property type="component" value="Unassembled WGS sequence"/>
</dbReference>
<protein>
    <submittedName>
        <fullName evidence="2">Uncharacterized protein</fullName>
    </submittedName>
</protein>
<evidence type="ECO:0000256" key="1">
    <source>
        <dbReference type="SAM" id="MobiDB-lite"/>
    </source>
</evidence>